<dbReference type="OrthoDB" id="7726766at2759"/>
<accession>A0A443RXH6</accession>
<evidence type="ECO:0000259" key="3">
    <source>
        <dbReference type="PROSITE" id="PS50240"/>
    </source>
</evidence>
<dbReference type="InterPro" id="IPR051487">
    <property type="entry name" value="Ser/Thr_Proteases_Immune/Dev"/>
</dbReference>
<dbReference type="GO" id="GO:0004252">
    <property type="term" value="F:serine-type endopeptidase activity"/>
    <property type="evidence" value="ECO:0007669"/>
    <property type="project" value="InterPro"/>
</dbReference>
<dbReference type="GO" id="GO:0006508">
    <property type="term" value="P:proteolysis"/>
    <property type="evidence" value="ECO:0007669"/>
    <property type="project" value="InterPro"/>
</dbReference>
<comment type="similarity">
    <text evidence="2">Belongs to the peptidase S1 family. CLIP subfamily.</text>
</comment>
<dbReference type="InterPro" id="IPR043504">
    <property type="entry name" value="Peptidase_S1_PA_chymotrypsin"/>
</dbReference>
<dbReference type="SUPFAM" id="SSF50494">
    <property type="entry name" value="Trypsin-like serine proteases"/>
    <property type="match status" value="1"/>
</dbReference>
<dbReference type="AlphaFoldDB" id="A0A443RXH6"/>
<evidence type="ECO:0000256" key="1">
    <source>
        <dbReference type="ARBA" id="ARBA00023157"/>
    </source>
</evidence>
<evidence type="ECO:0000256" key="2">
    <source>
        <dbReference type="ARBA" id="ARBA00024195"/>
    </source>
</evidence>
<gene>
    <name evidence="4" type="ORF">B4U80_12180</name>
</gene>
<dbReference type="PROSITE" id="PS50240">
    <property type="entry name" value="TRYPSIN_DOM"/>
    <property type="match status" value="1"/>
</dbReference>
<feature type="non-terminal residue" evidence="4">
    <location>
        <position position="1"/>
    </location>
</feature>
<name>A0A443RXH6_9ACAR</name>
<reference evidence="4 5" key="1">
    <citation type="journal article" date="2018" name="Gigascience">
        <title>Genomes of trombidid mites reveal novel predicted allergens and laterally-transferred genes associated with secondary metabolism.</title>
        <authorList>
            <person name="Dong X."/>
            <person name="Chaisiri K."/>
            <person name="Xia D."/>
            <person name="Armstrong S.D."/>
            <person name="Fang Y."/>
            <person name="Donnelly M.J."/>
            <person name="Kadowaki T."/>
            <person name="McGarry J.W."/>
            <person name="Darby A.C."/>
            <person name="Makepeace B.L."/>
        </authorList>
    </citation>
    <scope>NUCLEOTIDE SEQUENCE [LARGE SCALE GENOMIC DNA]</scope>
    <source>
        <strain evidence="4">UoL-UT</strain>
    </source>
</reference>
<keyword evidence="1" id="KW-1015">Disulfide bond</keyword>
<dbReference type="STRING" id="299467.A0A443RXH6"/>
<dbReference type="Proteomes" id="UP000288716">
    <property type="component" value="Unassembled WGS sequence"/>
</dbReference>
<organism evidence="4 5">
    <name type="scientific">Leptotrombidium deliense</name>
    <dbReference type="NCBI Taxonomy" id="299467"/>
    <lineage>
        <taxon>Eukaryota</taxon>
        <taxon>Metazoa</taxon>
        <taxon>Ecdysozoa</taxon>
        <taxon>Arthropoda</taxon>
        <taxon>Chelicerata</taxon>
        <taxon>Arachnida</taxon>
        <taxon>Acari</taxon>
        <taxon>Acariformes</taxon>
        <taxon>Trombidiformes</taxon>
        <taxon>Prostigmata</taxon>
        <taxon>Anystina</taxon>
        <taxon>Parasitengona</taxon>
        <taxon>Trombiculoidea</taxon>
        <taxon>Trombiculidae</taxon>
        <taxon>Leptotrombidium</taxon>
    </lineage>
</organism>
<evidence type="ECO:0000313" key="5">
    <source>
        <dbReference type="Proteomes" id="UP000288716"/>
    </source>
</evidence>
<feature type="domain" description="Peptidase S1" evidence="3">
    <location>
        <begin position="3"/>
        <end position="261"/>
    </location>
</feature>
<dbReference type="Pfam" id="PF00089">
    <property type="entry name" value="Trypsin"/>
    <property type="match status" value="1"/>
</dbReference>
<dbReference type="InterPro" id="IPR009003">
    <property type="entry name" value="Peptidase_S1_PA"/>
</dbReference>
<comment type="caution">
    <text evidence="4">The sequence shown here is derived from an EMBL/GenBank/DDBJ whole genome shotgun (WGS) entry which is preliminary data.</text>
</comment>
<sequence>CGIENGDLQKGDSTLTKYPWTVVVSISFDSNNDPLKTGDIYFDSTKQKVAYQISGAIINSHYVLTTASLIYQRNYNDIFVHFGNHDELRSMLEVESVKTHEKFKLKGRQYNNDIALIKLKEAVWFDEKIRPICLPNEETNINQTIFNIAFYADFYTEWGQLPITARKFVDLEMNLVPMDNCTKFYQNYFLSYPYKLDAKKHLCAVDAKGNVMPLGAILMDKSSEQSFAAGLLSFMSNTTKNFPQVFTNVSNYVTWIKNNTVVGEYCDD</sequence>
<dbReference type="PANTHER" id="PTHR24256">
    <property type="entry name" value="TRYPTASE-RELATED"/>
    <property type="match status" value="1"/>
</dbReference>
<dbReference type="EMBL" id="NCKV01021147">
    <property type="protein sequence ID" value="RWS19970.1"/>
    <property type="molecule type" value="Genomic_DNA"/>
</dbReference>
<proteinExistence type="inferred from homology"/>
<dbReference type="Gene3D" id="2.40.10.10">
    <property type="entry name" value="Trypsin-like serine proteases"/>
    <property type="match status" value="1"/>
</dbReference>
<evidence type="ECO:0000313" key="4">
    <source>
        <dbReference type="EMBL" id="RWS19970.1"/>
    </source>
</evidence>
<protein>
    <submittedName>
        <fullName evidence="4">Serine proteinase stubble-like protein</fullName>
    </submittedName>
</protein>
<dbReference type="VEuPathDB" id="VectorBase:LDEU012070"/>
<keyword evidence="5" id="KW-1185">Reference proteome</keyword>
<dbReference type="InterPro" id="IPR001254">
    <property type="entry name" value="Trypsin_dom"/>
</dbReference>
<dbReference type="SMART" id="SM00020">
    <property type="entry name" value="Tryp_SPc"/>
    <property type="match status" value="1"/>
</dbReference>